<protein>
    <recommendedName>
        <fullName evidence="3">FAD/NAD(P)-binding domain-containing protein</fullName>
    </recommendedName>
</protein>
<name>A0A4V4HFW8_DENBC</name>
<dbReference type="OrthoDB" id="74360at2759"/>
<organism evidence="1 2">
    <name type="scientific">Dendrothele bispora (strain CBS 962.96)</name>
    <dbReference type="NCBI Taxonomy" id="1314807"/>
    <lineage>
        <taxon>Eukaryota</taxon>
        <taxon>Fungi</taxon>
        <taxon>Dikarya</taxon>
        <taxon>Basidiomycota</taxon>
        <taxon>Agaricomycotina</taxon>
        <taxon>Agaricomycetes</taxon>
        <taxon>Agaricomycetidae</taxon>
        <taxon>Agaricales</taxon>
        <taxon>Agaricales incertae sedis</taxon>
        <taxon>Dendrothele</taxon>
    </lineage>
</organism>
<sequence length="217" mass="24091">MKYYVPRFGVYRKDIGACTSAHNIAADCCLNGVGLYTEDTPPTDVADRMSASFPNNFMGNGISQRQTEAIAERGRGFKMNMGISGTMFSLLARSRPGGYYLDVGASQMGADGKIGLKNDSPISCELEDGSTMEADVVIFAIGMCFNLMLNMWQRCREKKEEESINRFGNRCTPIWRLDSDGEIPGTWRDLGVKGCGISWFYLKHIALQIKVMEEGLF</sequence>
<evidence type="ECO:0008006" key="3">
    <source>
        <dbReference type="Google" id="ProtNLM"/>
    </source>
</evidence>
<gene>
    <name evidence="1" type="ORF">K435DRAFT_797284</name>
</gene>
<dbReference type="EMBL" id="ML179175">
    <property type="protein sequence ID" value="THU96535.1"/>
    <property type="molecule type" value="Genomic_DNA"/>
</dbReference>
<keyword evidence="2" id="KW-1185">Reference proteome</keyword>
<dbReference type="AlphaFoldDB" id="A0A4V4HFW8"/>
<evidence type="ECO:0000313" key="2">
    <source>
        <dbReference type="Proteomes" id="UP000297245"/>
    </source>
</evidence>
<accession>A0A4V4HFW8</accession>
<proteinExistence type="predicted"/>
<dbReference type="Proteomes" id="UP000297245">
    <property type="component" value="Unassembled WGS sequence"/>
</dbReference>
<evidence type="ECO:0000313" key="1">
    <source>
        <dbReference type="EMBL" id="THU96535.1"/>
    </source>
</evidence>
<reference evidence="1 2" key="1">
    <citation type="journal article" date="2019" name="Nat. Ecol. Evol.">
        <title>Megaphylogeny resolves global patterns of mushroom evolution.</title>
        <authorList>
            <person name="Varga T."/>
            <person name="Krizsan K."/>
            <person name="Foldi C."/>
            <person name="Dima B."/>
            <person name="Sanchez-Garcia M."/>
            <person name="Sanchez-Ramirez S."/>
            <person name="Szollosi G.J."/>
            <person name="Szarkandi J.G."/>
            <person name="Papp V."/>
            <person name="Albert L."/>
            <person name="Andreopoulos W."/>
            <person name="Angelini C."/>
            <person name="Antonin V."/>
            <person name="Barry K.W."/>
            <person name="Bougher N.L."/>
            <person name="Buchanan P."/>
            <person name="Buyck B."/>
            <person name="Bense V."/>
            <person name="Catcheside P."/>
            <person name="Chovatia M."/>
            <person name="Cooper J."/>
            <person name="Damon W."/>
            <person name="Desjardin D."/>
            <person name="Finy P."/>
            <person name="Geml J."/>
            <person name="Haridas S."/>
            <person name="Hughes K."/>
            <person name="Justo A."/>
            <person name="Karasinski D."/>
            <person name="Kautmanova I."/>
            <person name="Kiss B."/>
            <person name="Kocsube S."/>
            <person name="Kotiranta H."/>
            <person name="LaButti K.M."/>
            <person name="Lechner B.E."/>
            <person name="Liimatainen K."/>
            <person name="Lipzen A."/>
            <person name="Lukacs Z."/>
            <person name="Mihaltcheva S."/>
            <person name="Morgado L.N."/>
            <person name="Niskanen T."/>
            <person name="Noordeloos M.E."/>
            <person name="Ohm R.A."/>
            <person name="Ortiz-Santana B."/>
            <person name="Ovrebo C."/>
            <person name="Racz N."/>
            <person name="Riley R."/>
            <person name="Savchenko A."/>
            <person name="Shiryaev A."/>
            <person name="Soop K."/>
            <person name="Spirin V."/>
            <person name="Szebenyi C."/>
            <person name="Tomsovsky M."/>
            <person name="Tulloss R.E."/>
            <person name="Uehling J."/>
            <person name="Grigoriev I.V."/>
            <person name="Vagvolgyi C."/>
            <person name="Papp T."/>
            <person name="Martin F.M."/>
            <person name="Miettinen O."/>
            <person name="Hibbett D.S."/>
            <person name="Nagy L.G."/>
        </authorList>
    </citation>
    <scope>NUCLEOTIDE SEQUENCE [LARGE SCALE GENOMIC DNA]</scope>
    <source>
        <strain evidence="1 2">CBS 962.96</strain>
    </source>
</reference>